<proteinExistence type="predicted"/>
<dbReference type="EMBL" id="HACM01005304">
    <property type="protein sequence ID" value="CRZ05746.1"/>
    <property type="molecule type" value="Transcribed_RNA"/>
</dbReference>
<dbReference type="EMBL" id="HACM01005299">
    <property type="protein sequence ID" value="CRZ05741.1"/>
    <property type="molecule type" value="Transcribed_RNA"/>
</dbReference>
<sequence length="102" mass="11644">MLTMAKYVSRVLKVMVYRLVRMNHVLINTSASGMILKLLKMTMDPFCTNLKSSNQNVIITTMNLQRLDAFEKKMTVSFLPKLSKIESGRINLLLYRGITTAT</sequence>
<reference evidence="1" key="1">
    <citation type="submission" date="2015-04" db="EMBL/GenBank/DDBJ databases">
        <title>The genome sequence of the plant pathogenic Rhizarian Plasmodiophora brassicae reveals insights in its biotrophic life cycle and the origin of chitin synthesis.</title>
        <authorList>
            <person name="Schwelm A."/>
            <person name="Fogelqvist J."/>
            <person name="Knaust A."/>
            <person name="Julke S."/>
            <person name="Lilja T."/>
            <person name="Dhandapani V."/>
            <person name="Bonilla-Rosso G."/>
            <person name="Karlsson M."/>
            <person name="Shevchenko A."/>
            <person name="Choi S.R."/>
            <person name="Kim H.G."/>
            <person name="Park J.Y."/>
            <person name="Lim Y.P."/>
            <person name="Ludwig-Muller J."/>
            <person name="Dixelius C."/>
        </authorList>
    </citation>
    <scope>NUCLEOTIDE SEQUENCE</scope>
    <source>
        <tissue evidence="1">Potato root galls</tissue>
    </source>
</reference>
<evidence type="ECO:0000313" key="1">
    <source>
        <dbReference type="EMBL" id="CRZ05741.1"/>
    </source>
</evidence>
<protein>
    <submittedName>
        <fullName evidence="1">Uncharacterized protein</fullName>
    </submittedName>
</protein>
<feature type="non-terminal residue" evidence="1">
    <location>
        <position position="102"/>
    </location>
</feature>
<accession>A0A0H5QVV9</accession>
<dbReference type="AlphaFoldDB" id="A0A0H5QVV9"/>
<organism evidence="1">
    <name type="scientific">Spongospora subterranea</name>
    <dbReference type="NCBI Taxonomy" id="70186"/>
    <lineage>
        <taxon>Eukaryota</taxon>
        <taxon>Sar</taxon>
        <taxon>Rhizaria</taxon>
        <taxon>Endomyxa</taxon>
        <taxon>Phytomyxea</taxon>
        <taxon>Plasmodiophorida</taxon>
        <taxon>Plasmodiophoridae</taxon>
        <taxon>Spongospora</taxon>
    </lineage>
</organism>
<name>A0A0H5QVV9_9EUKA</name>